<keyword evidence="2" id="KW-1185">Reference proteome</keyword>
<evidence type="ECO:0000313" key="2">
    <source>
        <dbReference type="Proteomes" id="UP000245368"/>
    </source>
</evidence>
<dbReference type="Proteomes" id="UP000245368">
    <property type="component" value="Chromosome"/>
</dbReference>
<gene>
    <name evidence="1" type="ORF">DKM44_06060</name>
</gene>
<reference evidence="1 2" key="1">
    <citation type="submission" date="2018-05" db="EMBL/GenBank/DDBJ databases">
        <title>Complete Genome Sequence of Deinococcus sp. strain 17bor-2.</title>
        <authorList>
            <person name="Srinivasan S."/>
        </authorList>
    </citation>
    <scope>NUCLEOTIDE SEQUENCE [LARGE SCALE GENOMIC DNA]</scope>
    <source>
        <strain evidence="1 2">17bor-2</strain>
    </source>
</reference>
<dbReference type="KEGG" id="dez:DKM44_06060"/>
<dbReference type="AlphaFoldDB" id="A0A2Z3JCF7"/>
<evidence type="ECO:0000313" key="1">
    <source>
        <dbReference type="EMBL" id="AWN22843.1"/>
    </source>
</evidence>
<sequence length="78" mass="8558">MVNFKEILFIRANKTRTSLEFGKDISDPTCTLNVTTPVNTLSLQRGDGHSAVAVSNDVVAGSHWQLVCPSYDSGWNVF</sequence>
<proteinExistence type="predicted"/>
<accession>A0A2Z3JCF7</accession>
<protein>
    <submittedName>
        <fullName evidence="1">Uncharacterized protein</fullName>
    </submittedName>
</protein>
<name>A0A2Z3JCF7_9DEIO</name>
<organism evidence="1 2">
    <name type="scientific">Deinococcus irradiatisoli</name>
    <dbReference type="NCBI Taxonomy" id="2202254"/>
    <lineage>
        <taxon>Bacteria</taxon>
        <taxon>Thermotogati</taxon>
        <taxon>Deinococcota</taxon>
        <taxon>Deinococci</taxon>
        <taxon>Deinococcales</taxon>
        <taxon>Deinococcaceae</taxon>
        <taxon>Deinococcus</taxon>
    </lineage>
</organism>
<dbReference type="EMBL" id="CP029494">
    <property type="protein sequence ID" value="AWN22843.1"/>
    <property type="molecule type" value="Genomic_DNA"/>
</dbReference>